<comment type="caution">
    <text evidence="5">The sequence shown here is derived from an EMBL/GenBank/DDBJ whole genome shotgun (WGS) entry which is preliminary data.</text>
</comment>
<keyword evidence="4" id="KW-0472">Membrane</keyword>
<dbReference type="PANTHER" id="PTHR30168">
    <property type="entry name" value="PUTATIVE MEMBRANE PROTEIN YPFJ"/>
    <property type="match status" value="1"/>
</dbReference>
<proteinExistence type="predicted"/>
<gene>
    <name evidence="5" type="ORF">J2S57_000796</name>
</gene>
<keyword evidence="5" id="KW-0482">Metalloprotease</keyword>
<evidence type="ECO:0000256" key="4">
    <source>
        <dbReference type="ARBA" id="ARBA00023136"/>
    </source>
</evidence>
<dbReference type="GO" id="GO:0008237">
    <property type="term" value="F:metallopeptidase activity"/>
    <property type="evidence" value="ECO:0007669"/>
    <property type="project" value="UniProtKB-KW"/>
</dbReference>
<organism evidence="5 6">
    <name type="scientific">Kineosporia succinea</name>
    <dbReference type="NCBI Taxonomy" id="84632"/>
    <lineage>
        <taxon>Bacteria</taxon>
        <taxon>Bacillati</taxon>
        <taxon>Actinomycetota</taxon>
        <taxon>Actinomycetes</taxon>
        <taxon>Kineosporiales</taxon>
        <taxon>Kineosporiaceae</taxon>
        <taxon>Kineosporia</taxon>
    </lineage>
</organism>
<accession>A0ABT9NXP3</accession>
<name>A0ABT9NXP3_9ACTN</name>
<evidence type="ECO:0000256" key="3">
    <source>
        <dbReference type="ARBA" id="ARBA00022989"/>
    </source>
</evidence>
<sequence length="218" mass="23403">MTLLRLLTPVVAVLALTGCVSDSGTTADPIAPVDNEFQQDVNGARSTVEEYWAAFFETQGGQFVPVNEVLPYTEEGEGSCGGEPFVLNNAFYCPVDHFIAYDANFLADQYAAIGDAFVFYVIGHEYAHAVQEQLGITHRLTIQHELQADCMAGAYLGDSVRGNRLKLEDGDIDELLVSLETVGDQPGIPWFAEGAHGTGEERTDAFSKGSGGSLSACI</sequence>
<dbReference type="Pfam" id="PF04228">
    <property type="entry name" value="Zn_peptidase"/>
    <property type="match status" value="1"/>
</dbReference>
<keyword evidence="3" id="KW-1133">Transmembrane helix</keyword>
<dbReference type="RefSeq" id="WP_307238428.1">
    <property type="nucleotide sequence ID" value="NZ_JAUSQZ010000001.1"/>
</dbReference>
<keyword evidence="6" id="KW-1185">Reference proteome</keyword>
<dbReference type="Proteomes" id="UP001235712">
    <property type="component" value="Unassembled WGS sequence"/>
</dbReference>
<reference evidence="5 6" key="1">
    <citation type="submission" date="2023-07" db="EMBL/GenBank/DDBJ databases">
        <title>Sequencing the genomes of 1000 actinobacteria strains.</title>
        <authorList>
            <person name="Klenk H.-P."/>
        </authorList>
    </citation>
    <scope>NUCLEOTIDE SEQUENCE [LARGE SCALE GENOMIC DNA]</scope>
    <source>
        <strain evidence="5 6">DSM 44388</strain>
    </source>
</reference>
<keyword evidence="2" id="KW-0812">Transmembrane</keyword>
<dbReference type="InterPro" id="IPR007343">
    <property type="entry name" value="Uncharacterised_pept_Zn_put"/>
</dbReference>
<evidence type="ECO:0000313" key="6">
    <source>
        <dbReference type="Proteomes" id="UP001235712"/>
    </source>
</evidence>
<protein>
    <submittedName>
        <fullName evidence="5">Metalloprotease</fullName>
    </submittedName>
</protein>
<dbReference type="PROSITE" id="PS51257">
    <property type="entry name" value="PROKAR_LIPOPROTEIN"/>
    <property type="match status" value="1"/>
</dbReference>
<evidence type="ECO:0000256" key="1">
    <source>
        <dbReference type="ARBA" id="ARBA00004167"/>
    </source>
</evidence>
<dbReference type="PANTHER" id="PTHR30168:SF0">
    <property type="entry name" value="INNER MEMBRANE PROTEIN"/>
    <property type="match status" value="1"/>
</dbReference>
<comment type="subcellular location">
    <subcellularLocation>
        <location evidence="1">Membrane</location>
        <topology evidence="1">Single-pass membrane protein</topology>
    </subcellularLocation>
</comment>
<dbReference type="SUPFAM" id="SSF55486">
    <property type="entry name" value="Metalloproteases ('zincins'), catalytic domain"/>
    <property type="match status" value="1"/>
</dbReference>
<keyword evidence="5" id="KW-0378">Hydrolase</keyword>
<dbReference type="EMBL" id="JAUSQZ010000001">
    <property type="protein sequence ID" value="MDP9825047.1"/>
    <property type="molecule type" value="Genomic_DNA"/>
</dbReference>
<evidence type="ECO:0000313" key="5">
    <source>
        <dbReference type="EMBL" id="MDP9825047.1"/>
    </source>
</evidence>
<evidence type="ECO:0000256" key="2">
    <source>
        <dbReference type="ARBA" id="ARBA00022692"/>
    </source>
</evidence>
<keyword evidence="5" id="KW-0645">Protease</keyword>